<evidence type="ECO:0000256" key="1">
    <source>
        <dbReference type="SAM" id="MobiDB-lite"/>
    </source>
</evidence>
<sequence length="114" mass="12876">MRQSVINATHVSVGRITLQPLKDMQVALMKSRYTAASAQREEVTKPKDLTQDRQSIHYKHHEDVSPASRPYRRQMPVQLHQSALWAAYIREHLDGLPSLFSTPFAALPIGETAA</sequence>
<feature type="compositionally biased region" description="Basic and acidic residues" evidence="1">
    <location>
        <begin position="39"/>
        <end position="64"/>
    </location>
</feature>
<name>A0AAW3M169_PSESS</name>
<gene>
    <name evidence="2" type="ORF">AO287_12445</name>
</gene>
<dbReference type="Proteomes" id="UP000054513">
    <property type="component" value="Unassembled WGS sequence"/>
</dbReference>
<protein>
    <submittedName>
        <fullName evidence="2">Uncharacterized protein</fullName>
    </submittedName>
</protein>
<evidence type="ECO:0000313" key="2">
    <source>
        <dbReference type="EMBL" id="KTC60070.1"/>
    </source>
</evidence>
<evidence type="ECO:0000313" key="3">
    <source>
        <dbReference type="Proteomes" id="UP000054513"/>
    </source>
</evidence>
<accession>A0AAW3M169</accession>
<proteinExistence type="predicted"/>
<organism evidence="2 3">
    <name type="scientific">Pseudomonas savastanoi</name>
    <name type="common">Pseudomonas syringae pv. savastanoi</name>
    <dbReference type="NCBI Taxonomy" id="29438"/>
    <lineage>
        <taxon>Bacteria</taxon>
        <taxon>Pseudomonadati</taxon>
        <taxon>Pseudomonadota</taxon>
        <taxon>Gammaproteobacteria</taxon>
        <taxon>Pseudomonadales</taxon>
        <taxon>Pseudomonadaceae</taxon>
        <taxon>Pseudomonas</taxon>
    </lineage>
</organism>
<comment type="caution">
    <text evidence="2">The sequence shown here is derived from an EMBL/GenBank/DDBJ whole genome shotgun (WGS) entry which is preliminary data.</text>
</comment>
<dbReference type="AlphaFoldDB" id="A0AAW3M169"/>
<reference evidence="2 3" key="1">
    <citation type="submission" date="2015-09" db="EMBL/GenBank/DDBJ databases">
        <title>Genome sequence of ICMP 19499.</title>
        <authorList>
            <person name="Visnovsky S.B."/>
            <person name="Lu A."/>
            <person name="Panda P."/>
            <person name="Pitman A.R."/>
        </authorList>
    </citation>
    <scope>NUCLEOTIDE SEQUENCE [LARGE SCALE GENOMIC DNA]</scope>
    <source>
        <strain evidence="2 3">ICMP 19499</strain>
    </source>
</reference>
<dbReference type="EMBL" id="LKCI01000020">
    <property type="protein sequence ID" value="KTC60070.1"/>
    <property type="molecule type" value="Genomic_DNA"/>
</dbReference>
<feature type="region of interest" description="Disordered" evidence="1">
    <location>
        <begin position="36"/>
        <end position="72"/>
    </location>
</feature>